<dbReference type="SMART" id="SM00365">
    <property type="entry name" value="LRR_SD22"/>
    <property type="match status" value="5"/>
</dbReference>
<evidence type="ECO:0000256" key="5">
    <source>
        <dbReference type="ARBA" id="ARBA00022692"/>
    </source>
</evidence>
<dbReference type="PROSITE" id="PS00107">
    <property type="entry name" value="PROTEIN_KINASE_ATP"/>
    <property type="match status" value="1"/>
</dbReference>
<dbReference type="SUPFAM" id="SSF52058">
    <property type="entry name" value="L domain-like"/>
    <property type="match status" value="1"/>
</dbReference>
<evidence type="ECO:0000256" key="2">
    <source>
        <dbReference type="ARBA" id="ARBA00008684"/>
    </source>
</evidence>
<evidence type="ECO:0000256" key="14">
    <source>
        <dbReference type="SAM" id="Phobius"/>
    </source>
</evidence>
<dbReference type="InterPro" id="IPR032675">
    <property type="entry name" value="LRR_dom_sf"/>
</dbReference>
<dbReference type="SMART" id="SM00220">
    <property type="entry name" value="S_TKc"/>
    <property type="match status" value="1"/>
</dbReference>
<evidence type="ECO:0000256" key="1">
    <source>
        <dbReference type="ARBA" id="ARBA00004370"/>
    </source>
</evidence>
<name>A0ABP0XIM6_9BRYO</name>
<dbReference type="SUPFAM" id="SSF52047">
    <property type="entry name" value="RNI-like"/>
    <property type="match status" value="1"/>
</dbReference>
<keyword evidence="8" id="KW-0418">Kinase</keyword>
<sequence>MDLLHALVLQVFSKDLGGVRMSPLGFVDHLNDGQILLDFKSSIADENGLLQDWLESDVYPCAWTGVTCDDTSKSVTGLDISSKNLRGELQSTICGLSSLVSLELQDNFLQGSVPEMMIFNCTKLQHLDLSSNNLSGSVVPPPKRHNISGPGPGEQRGFLLLKYLNLSLNVFQGPISSEIGKLSELEVLDMVASGVDGSIPDEIGNLDKLTNLSLSWNNFDPGVLSSTFANLKKLKSFDCAACNLVGTIPAWLDGSFSDLEYLDLSLNAFSGSIPSTLIELHKLTTLELYDNKLTGAIPEQVGNLTSLVELDISNNFLIGSIPASISQITCLRLLHLQNNSLEGSIPSGIINLNHLSDLKLYMNRLNGSIPSTLGSNSILYQFDVSSNFLTGPIPPTLCTGEKLWRLILFDNFFSDEFPELYGNCKSLIRLRVSGNRFVGAFPEGLWSLPRLSLLEIYDNFFEGSIPASIGNATSLTSVKLYNNTISGSLPRELGRLQQLDSFYASRNKLSGIIPEELGDYGSSLTSLYLDTNSIRGPIPASIGNLSKLVYLSLAMNQLEGPLPAQIAKLDGLIYLDVSRNLLSGDFPDALGRMALSNFIAFNFSDNNMSGILPDSILQSQFASEFVGNPHLCTTNTLLIHSANISQACSKFVSSNSTIRFRRENNRASFRLHMLILTGVIGVLLLTLSVVAVVTALVRQQPRCFFFIFFSSGKNNSFMKFSSSGTSYQSMDHEWNVISFHPKLQIRNEDILECLDEDNVIGSGGGGKVYKGTLGKGKALVAVKQLWGRGNRGNTALHDHGFKAEVETLGKIRHRNIVKLLCCCSRLDSNLLVYEYMPNGSLGDLLHTTKGAKLLDWSMRYKIAVGAAQGLAYLHHDCVPRILHRDVKSNNILLDADYEAHVADFGLAKSLQEDHMSMQSAVAGTYGYIAPEYGYTLRVDEKSDIYSFGVVLLELITGRYPIDPEFDDGTDIVKWVSAKVITKEGLHTILDPCIIDGKDLSHNFVHLLKVALFCTQTSPRKRPSMRKVVTMLLEIDPPNRPEAVTKLLLQKNQPF</sequence>
<dbReference type="InterPro" id="IPR001611">
    <property type="entry name" value="Leu-rich_rpt"/>
</dbReference>
<protein>
    <recommendedName>
        <fullName evidence="15">Protein kinase domain-containing protein</fullName>
    </recommendedName>
</protein>
<evidence type="ECO:0000256" key="7">
    <source>
        <dbReference type="ARBA" id="ARBA00022741"/>
    </source>
</evidence>
<evidence type="ECO:0000256" key="9">
    <source>
        <dbReference type="ARBA" id="ARBA00022840"/>
    </source>
</evidence>
<dbReference type="PROSITE" id="PS00108">
    <property type="entry name" value="PROTEIN_KINASE_ST"/>
    <property type="match status" value="1"/>
</dbReference>
<dbReference type="InterPro" id="IPR000719">
    <property type="entry name" value="Prot_kinase_dom"/>
</dbReference>
<dbReference type="Gene3D" id="3.80.10.10">
    <property type="entry name" value="Ribonuclease Inhibitor"/>
    <property type="match status" value="6"/>
</dbReference>
<evidence type="ECO:0000256" key="6">
    <source>
        <dbReference type="ARBA" id="ARBA00022737"/>
    </source>
</evidence>
<keyword evidence="5 14" id="KW-0812">Transmembrane</keyword>
<keyword evidence="12" id="KW-0325">Glycoprotein</keyword>
<evidence type="ECO:0000256" key="12">
    <source>
        <dbReference type="ARBA" id="ARBA00023180"/>
    </source>
</evidence>
<keyword evidence="9 13" id="KW-0067">ATP-binding</keyword>
<dbReference type="PRINTS" id="PR00019">
    <property type="entry name" value="LEURICHRPT"/>
</dbReference>
<dbReference type="InterPro" id="IPR017441">
    <property type="entry name" value="Protein_kinase_ATP_BS"/>
</dbReference>
<dbReference type="Pfam" id="PF13855">
    <property type="entry name" value="LRR_8"/>
    <property type="match status" value="1"/>
</dbReference>
<feature type="domain" description="Protein kinase" evidence="15">
    <location>
        <begin position="754"/>
        <end position="1054"/>
    </location>
</feature>
<dbReference type="Gene3D" id="3.30.200.20">
    <property type="entry name" value="Phosphorylase Kinase, domain 1"/>
    <property type="match status" value="1"/>
</dbReference>
<dbReference type="PROSITE" id="PS50011">
    <property type="entry name" value="PROTEIN_KINASE_DOM"/>
    <property type="match status" value="1"/>
</dbReference>
<dbReference type="InterPro" id="IPR011009">
    <property type="entry name" value="Kinase-like_dom_sf"/>
</dbReference>
<evidence type="ECO:0000256" key="4">
    <source>
        <dbReference type="ARBA" id="ARBA00022679"/>
    </source>
</evidence>
<dbReference type="PANTHER" id="PTHR48056">
    <property type="entry name" value="LRR RECEPTOR-LIKE SERINE/THREONINE-PROTEIN KINASE-RELATED"/>
    <property type="match status" value="1"/>
</dbReference>
<proteinExistence type="inferred from homology"/>
<dbReference type="Pfam" id="PF00069">
    <property type="entry name" value="Pkinase"/>
    <property type="match status" value="1"/>
</dbReference>
<keyword evidence="17" id="KW-1185">Reference proteome</keyword>
<evidence type="ECO:0000259" key="15">
    <source>
        <dbReference type="PROSITE" id="PS50011"/>
    </source>
</evidence>
<dbReference type="InterPro" id="IPR013210">
    <property type="entry name" value="LRR_N_plant-typ"/>
</dbReference>
<dbReference type="SUPFAM" id="SSF56112">
    <property type="entry name" value="Protein kinase-like (PK-like)"/>
    <property type="match status" value="1"/>
</dbReference>
<dbReference type="EMBL" id="OZ020104">
    <property type="protein sequence ID" value="CAK9278976.1"/>
    <property type="molecule type" value="Genomic_DNA"/>
</dbReference>
<accession>A0ABP0XIM6</accession>
<dbReference type="Proteomes" id="UP001497444">
    <property type="component" value="Chromosome 9"/>
</dbReference>
<evidence type="ECO:0000313" key="17">
    <source>
        <dbReference type="Proteomes" id="UP001497444"/>
    </source>
</evidence>
<keyword evidence="7 13" id="KW-0547">Nucleotide-binding</keyword>
<organism evidence="16 17">
    <name type="scientific">Sphagnum jensenii</name>
    <dbReference type="NCBI Taxonomy" id="128206"/>
    <lineage>
        <taxon>Eukaryota</taxon>
        <taxon>Viridiplantae</taxon>
        <taxon>Streptophyta</taxon>
        <taxon>Embryophyta</taxon>
        <taxon>Bryophyta</taxon>
        <taxon>Sphagnophytina</taxon>
        <taxon>Sphagnopsida</taxon>
        <taxon>Sphagnales</taxon>
        <taxon>Sphagnaceae</taxon>
        <taxon>Sphagnum</taxon>
    </lineage>
</organism>
<keyword evidence="6" id="KW-0677">Repeat</keyword>
<feature type="binding site" evidence="13">
    <location>
        <position position="783"/>
    </location>
    <ligand>
        <name>ATP</name>
        <dbReference type="ChEBI" id="CHEBI:30616"/>
    </ligand>
</feature>
<gene>
    <name evidence="16" type="ORF">CSSPJE1EN1_LOCUS24454</name>
</gene>
<comment type="subcellular location">
    <subcellularLocation>
        <location evidence="1">Membrane</location>
    </subcellularLocation>
</comment>
<evidence type="ECO:0000313" key="16">
    <source>
        <dbReference type="EMBL" id="CAK9278976.1"/>
    </source>
</evidence>
<evidence type="ECO:0000256" key="3">
    <source>
        <dbReference type="ARBA" id="ARBA00022614"/>
    </source>
</evidence>
<reference evidence="16" key="1">
    <citation type="submission" date="2024-02" db="EMBL/GenBank/DDBJ databases">
        <authorList>
            <consortium name="ELIXIR-Norway"/>
            <consortium name="Elixir Norway"/>
        </authorList>
    </citation>
    <scope>NUCLEOTIDE SEQUENCE</scope>
</reference>
<feature type="transmembrane region" description="Helical" evidence="14">
    <location>
        <begin position="671"/>
        <end position="697"/>
    </location>
</feature>
<keyword evidence="10 14" id="KW-1133">Transmembrane helix</keyword>
<dbReference type="PANTHER" id="PTHR48056:SF26">
    <property type="entry name" value="MDIS1-INTERACTING RECEPTOR LIKE KINASE 1"/>
    <property type="match status" value="1"/>
</dbReference>
<dbReference type="InterPro" id="IPR050647">
    <property type="entry name" value="Plant_LRR-RLKs"/>
</dbReference>
<evidence type="ECO:0000256" key="8">
    <source>
        <dbReference type="ARBA" id="ARBA00022777"/>
    </source>
</evidence>
<evidence type="ECO:0000256" key="10">
    <source>
        <dbReference type="ARBA" id="ARBA00022989"/>
    </source>
</evidence>
<dbReference type="Pfam" id="PF00560">
    <property type="entry name" value="LRR_1"/>
    <property type="match status" value="3"/>
</dbReference>
<dbReference type="InterPro" id="IPR008271">
    <property type="entry name" value="Ser/Thr_kinase_AS"/>
</dbReference>
<evidence type="ECO:0000256" key="13">
    <source>
        <dbReference type="PROSITE-ProRule" id="PRU10141"/>
    </source>
</evidence>
<comment type="similarity">
    <text evidence="2">Belongs to the protein kinase superfamily. Ser/Thr protein kinase family.</text>
</comment>
<dbReference type="Gene3D" id="1.10.510.10">
    <property type="entry name" value="Transferase(Phosphotransferase) domain 1"/>
    <property type="match status" value="1"/>
</dbReference>
<keyword evidence="3" id="KW-0433">Leucine-rich repeat</keyword>
<keyword evidence="4" id="KW-0808">Transferase</keyword>
<keyword evidence="11 14" id="KW-0472">Membrane</keyword>
<dbReference type="Pfam" id="PF08263">
    <property type="entry name" value="LRRNT_2"/>
    <property type="match status" value="1"/>
</dbReference>
<evidence type="ECO:0000256" key="11">
    <source>
        <dbReference type="ARBA" id="ARBA00023136"/>
    </source>
</evidence>